<accession>A0A2A7SA23</accession>
<evidence type="ECO:0000256" key="1">
    <source>
        <dbReference type="ARBA" id="ARBA00023125"/>
    </source>
</evidence>
<dbReference type="InterPro" id="IPR013430">
    <property type="entry name" value="Toxin_antidote_HigA"/>
</dbReference>
<dbReference type="RefSeq" id="WP_098153350.1">
    <property type="nucleotide sequence ID" value="NZ_PDDY01000003.1"/>
</dbReference>
<dbReference type="PANTHER" id="PTHR36924">
    <property type="entry name" value="ANTITOXIN HIGA-1"/>
    <property type="match status" value="1"/>
</dbReference>
<dbReference type="EMBL" id="PDDY01000003">
    <property type="protein sequence ID" value="PEH40421.1"/>
    <property type="molecule type" value="Genomic_DNA"/>
</dbReference>
<dbReference type="PANTHER" id="PTHR36924:SF1">
    <property type="entry name" value="ANTITOXIN HIGA-1"/>
    <property type="match status" value="1"/>
</dbReference>
<protein>
    <submittedName>
        <fullName evidence="2">Addiction module antidote protein, HigA family</fullName>
    </submittedName>
</protein>
<dbReference type="Proteomes" id="UP000220629">
    <property type="component" value="Unassembled WGS sequence"/>
</dbReference>
<evidence type="ECO:0000313" key="3">
    <source>
        <dbReference type="Proteomes" id="UP000220629"/>
    </source>
</evidence>
<dbReference type="GO" id="GO:0003677">
    <property type="term" value="F:DNA binding"/>
    <property type="evidence" value="ECO:0007669"/>
    <property type="project" value="UniProtKB-KW"/>
</dbReference>
<sequence length="104" mass="11677">MNARSPSAPAHPGVTLMDQYLRPRALPPRALARALHISSSRMHRLIHGELGITADLAVRLGLYFEEDPMIWMHRQAEFDVAELLSRDGKRLAGMIRPPDANQND</sequence>
<dbReference type="AlphaFoldDB" id="A0A2A7SA23"/>
<dbReference type="InterPro" id="IPR010982">
    <property type="entry name" value="Lambda_DNA-bd_dom_sf"/>
</dbReference>
<comment type="caution">
    <text evidence="2">The sequence shown here is derived from an EMBL/GenBank/DDBJ whole genome shotgun (WGS) entry which is preliminary data.</text>
</comment>
<name>A0A2A7SA23_BURGA</name>
<dbReference type="SUPFAM" id="SSF47413">
    <property type="entry name" value="lambda repressor-like DNA-binding domains"/>
    <property type="match status" value="1"/>
</dbReference>
<dbReference type="NCBIfam" id="TIGR02607">
    <property type="entry name" value="antidote_HigA"/>
    <property type="match status" value="1"/>
</dbReference>
<keyword evidence="1" id="KW-0238">DNA-binding</keyword>
<reference evidence="3" key="1">
    <citation type="submission" date="2017-09" db="EMBL/GenBank/DDBJ databases">
        <title>FDA dAtabase for Regulatory Grade micrObial Sequences (FDA-ARGOS): Supporting development and validation of Infectious Disease Dx tests.</title>
        <authorList>
            <person name="Minogue T."/>
            <person name="Wolcott M."/>
            <person name="Wasieloski L."/>
            <person name="Aguilar W."/>
            <person name="Moore D."/>
            <person name="Tallon L."/>
            <person name="Sadzewicz L."/>
            <person name="Ott S."/>
            <person name="Zhao X."/>
            <person name="Nagaraj S."/>
            <person name="Vavikolanu K."/>
            <person name="Aluvathingal J."/>
            <person name="Nadendla S."/>
            <person name="Sichtig H."/>
        </authorList>
    </citation>
    <scope>NUCLEOTIDE SEQUENCE [LARGE SCALE GENOMIC DNA]</scope>
    <source>
        <strain evidence="3">FDAARGOS_390</strain>
    </source>
</reference>
<evidence type="ECO:0000313" key="2">
    <source>
        <dbReference type="EMBL" id="PEH40421.1"/>
    </source>
</evidence>
<gene>
    <name evidence="2" type="primary">higA</name>
    <name evidence="2" type="ORF">CRM94_17005</name>
</gene>
<organism evidence="2 3">
    <name type="scientific">Burkholderia gladioli</name>
    <name type="common">Pseudomonas marginata</name>
    <name type="synonym">Phytomonas marginata</name>
    <dbReference type="NCBI Taxonomy" id="28095"/>
    <lineage>
        <taxon>Bacteria</taxon>
        <taxon>Pseudomonadati</taxon>
        <taxon>Pseudomonadota</taxon>
        <taxon>Betaproteobacteria</taxon>
        <taxon>Burkholderiales</taxon>
        <taxon>Burkholderiaceae</taxon>
        <taxon>Burkholderia</taxon>
    </lineage>
</organism>
<proteinExistence type="predicted"/>
<dbReference type="Gene3D" id="1.10.260.40">
    <property type="entry name" value="lambda repressor-like DNA-binding domains"/>
    <property type="match status" value="1"/>
</dbReference>